<sequence length="196" mass="20794">MTTIDEPAARASLARRWLADPPGYAFGAAVLLTVVISVYAVSPPGGLFDFVLFAIGAWVVLIGVFGVRLIVSLALADERPTRRAIALWFVFPVVLVASFAVAASGAPGRLGLAAAKGDMLAFARDPDAADPKRVGPYRVLVAERLPGAGAQFSLEDTGFLDVTGWAYSPGGAPRSVPHEITYTHVTGDWYEFVQTF</sequence>
<gene>
    <name evidence="2" type="ORF">Voc01_051360</name>
</gene>
<proteinExistence type="predicted"/>
<evidence type="ECO:0008006" key="4">
    <source>
        <dbReference type="Google" id="ProtNLM"/>
    </source>
</evidence>
<feature type="transmembrane region" description="Helical" evidence="1">
    <location>
        <begin position="23"/>
        <end position="41"/>
    </location>
</feature>
<evidence type="ECO:0000313" key="3">
    <source>
        <dbReference type="Proteomes" id="UP000635606"/>
    </source>
</evidence>
<accession>A0A8J3ZTJ6</accession>
<evidence type="ECO:0000313" key="2">
    <source>
        <dbReference type="EMBL" id="GIJ70219.1"/>
    </source>
</evidence>
<feature type="transmembrane region" description="Helical" evidence="1">
    <location>
        <begin position="85"/>
        <end position="106"/>
    </location>
</feature>
<organism evidence="2 3">
    <name type="scientific">Virgisporangium ochraceum</name>
    <dbReference type="NCBI Taxonomy" id="65505"/>
    <lineage>
        <taxon>Bacteria</taxon>
        <taxon>Bacillati</taxon>
        <taxon>Actinomycetota</taxon>
        <taxon>Actinomycetes</taxon>
        <taxon>Micromonosporales</taxon>
        <taxon>Micromonosporaceae</taxon>
        <taxon>Virgisporangium</taxon>
    </lineage>
</organism>
<keyword evidence="1" id="KW-1133">Transmembrane helix</keyword>
<protein>
    <recommendedName>
        <fullName evidence="4">DUF1109 domain-containing protein</fullName>
    </recommendedName>
</protein>
<keyword evidence="1" id="KW-0472">Membrane</keyword>
<keyword evidence="3" id="KW-1185">Reference proteome</keyword>
<dbReference type="AlphaFoldDB" id="A0A8J3ZTJ6"/>
<feature type="transmembrane region" description="Helical" evidence="1">
    <location>
        <begin position="47"/>
        <end position="73"/>
    </location>
</feature>
<comment type="caution">
    <text evidence="2">The sequence shown here is derived from an EMBL/GenBank/DDBJ whole genome shotgun (WGS) entry which is preliminary data.</text>
</comment>
<evidence type="ECO:0000256" key="1">
    <source>
        <dbReference type="SAM" id="Phobius"/>
    </source>
</evidence>
<reference evidence="2" key="1">
    <citation type="submission" date="2021-01" db="EMBL/GenBank/DDBJ databases">
        <title>Whole genome shotgun sequence of Virgisporangium ochraceum NBRC 16418.</title>
        <authorList>
            <person name="Komaki H."/>
            <person name="Tamura T."/>
        </authorList>
    </citation>
    <scope>NUCLEOTIDE SEQUENCE</scope>
    <source>
        <strain evidence="2">NBRC 16418</strain>
    </source>
</reference>
<name>A0A8J3ZTJ6_9ACTN</name>
<dbReference type="RefSeq" id="WP_203930120.1">
    <property type="nucleotide sequence ID" value="NZ_BOPH01000073.1"/>
</dbReference>
<keyword evidence="1" id="KW-0812">Transmembrane</keyword>
<dbReference type="EMBL" id="BOPH01000073">
    <property type="protein sequence ID" value="GIJ70219.1"/>
    <property type="molecule type" value="Genomic_DNA"/>
</dbReference>
<dbReference type="Proteomes" id="UP000635606">
    <property type="component" value="Unassembled WGS sequence"/>
</dbReference>